<evidence type="ECO:0000256" key="6">
    <source>
        <dbReference type="ARBA" id="ARBA00022692"/>
    </source>
</evidence>
<keyword evidence="4" id="KW-1003">Cell membrane</keyword>
<dbReference type="Gene3D" id="3.30.1360.100">
    <property type="entry name" value="General secretion pathway protein M, EpsM"/>
    <property type="match status" value="1"/>
</dbReference>
<dbReference type="Pfam" id="PF04612">
    <property type="entry name" value="T2SSM"/>
    <property type="match status" value="1"/>
</dbReference>
<name>A0A2S5DHK1_9NEIS</name>
<evidence type="ECO:0000313" key="11">
    <source>
        <dbReference type="EMBL" id="POZ62491.1"/>
    </source>
</evidence>
<feature type="transmembrane region" description="Helical" evidence="10">
    <location>
        <begin position="24"/>
        <end position="42"/>
    </location>
</feature>
<sequence length="170" mass="18304">MTMKAYKQQFLEYWGQRTAREQRLLAAMAVVLGAAVLYLGIWEPANNSLQRNRAAVERLQAELGMVQALADEAAKLKRQPAQTPLAGKDLIPLLQQTAKSQGLPAALQFSAEGDSGVSMEGVLGFDDWVRFAGVLAAQQQVRVVNVKVEAQPAPGQVKIKALLAHAGAEA</sequence>
<dbReference type="AlphaFoldDB" id="A0A2S5DHK1"/>
<evidence type="ECO:0000256" key="9">
    <source>
        <dbReference type="ARBA" id="ARBA00023136"/>
    </source>
</evidence>
<comment type="caution">
    <text evidence="11">The sequence shown here is derived from an EMBL/GenBank/DDBJ whole genome shotgun (WGS) entry which is preliminary data.</text>
</comment>
<evidence type="ECO:0000256" key="5">
    <source>
        <dbReference type="ARBA" id="ARBA00022519"/>
    </source>
</evidence>
<keyword evidence="3" id="KW-0813">Transport</keyword>
<evidence type="ECO:0008006" key="13">
    <source>
        <dbReference type="Google" id="ProtNLM"/>
    </source>
</evidence>
<keyword evidence="7" id="KW-0653">Protein transport</keyword>
<keyword evidence="8 10" id="KW-1133">Transmembrane helix</keyword>
<dbReference type="InterPro" id="IPR023229">
    <property type="entry name" value="T2SS_M_periplasmic_sf"/>
</dbReference>
<keyword evidence="5" id="KW-0997">Cell inner membrane</keyword>
<comment type="similarity">
    <text evidence="2">Belongs to the GSP M family.</text>
</comment>
<dbReference type="Proteomes" id="UP000237082">
    <property type="component" value="Unassembled WGS sequence"/>
</dbReference>
<keyword evidence="9 10" id="KW-0472">Membrane</keyword>
<dbReference type="SUPFAM" id="SSF103054">
    <property type="entry name" value="General secretion pathway protein M, EpsM"/>
    <property type="match status" value="1"/>
</dbReference>
<dbReference type="OrthoDB" id="8590139at2"/>
<dbReference type="GO" id="GO:0015628">
    <property type="term" value="P:protein secretion by the type II secretion system"/>
    <property type="evidence" value="ECO:0007669"/>
    <property type="project" value="InterPro"/>
</dbReference>
<organism evidence="11 12">
    <name type="scientific">Chromobacterium alticapitis</name>
    <dbReference type="NCBI Taxonomy" id="2073169"/>
    <lineage>
        <taxon>Bacteria</taxon>
        <taxon>Pseudomonadati</taxon>
        <taxon>Pseudomonadota</taxon>
        <taxon>Betaproteobacteria</taxon>
        <taxon>Neisseriales</taxon>
        <taxon>Chromobacteriaceae</taxon>
        <taxon>Chromobacterium</taxon>
    </lineage>
</organism>
<evidence type="ECO:0000256" key="3">
    <source>
        <dbReference type="ARBA" id="ARBA00022448"/>
    </source>
</evidence>
<evidence type="ECO:0000256" key="8">
    <source>
        <dbReference type="ARBA" id="ARBA00022989"/>
    </source>
</evidence>
<evidence type="ECO:0000256" key="10">
    <source>
        <dbReference type="SAM" id="Phobius"/>
    </source>
</evidence>
<dbReference type="GO" id="GO:0015627">
    <property type="term" value="C:type II protein secretion system complex"/>
    <property type="evidence" value="ECO:0007669"/>
    <property type="project" value="InterPro"/>
</dbReference>
<evidence type="ECO:0000313" key="12">
    <source>
        <dbReference type="Proteomes" id="UP000237082"/>
    </source>
</evidence>
<protein>
    <recommendedName>
        <fullName evidence="13">General secretion pathway protein GspM</fullName>
    </recommendedName>
</protein>
<reference evidence="12" key="1">
    <citation type="submission" date="2018-02" db="EMBL/GenBank/DDBJ databases">
        <authorList>
            <person name="O'Hara-Hanley K."/>
            <person name="Soby S."/>
        </authorList>
    </citation>
    <scope>NUCLEOTIDE SEQUENCE [LARGE SCALE GENOMIC DNA]</scope>
    <source>
        <strain evidence="12">MWU14-2602</strain>
    </source>
</reference>
<dbReference type="EMBL" id="PQWB01000029">
    <property type="protein sequence ID" value="POZ62491.1"/>
    <property type="molecule type" value="Genomic_DNA"/>
</dbReference>
<keyword evidence="6 10" id="KW-0812">Transmembrane</keyword>
<comment type="subcellular location">
    <subcellularLocation>
        <location evidence="1">Cell inner membrane</location>
        <topology evidence="1">Single-pass membrane protein</topology>
    </subcellularLocation>
</comment>
<evidence type="ECO:0000256" key="2">
    <source>
        <dbReference type="ARBA" id="ARBA00010637"/>
    </source>
</evidence>
<dbReference type="RefSeq" id="WP_103902240.1">
    <property type="nucleotide sequence ID" value="NZ_PQWB01000029.1"/>
</dbReference>
<gene>
    <name evidence="11" type="ORF">C2I19_08340</name>
</gene>
<evidence type="ECO:0000256" key="4">
    <source>
        <dbReference type="ARBA" id="ARBA00022475"/>
    </source>
</evidence>
<evidence type="ECO:0000256" key="1">
    <source>
        <dbReference type="ARBA" id="ARBA00004377"/>
    </source>
</evidence>
<keyword evidence="12" id="KW-1185">Reference proteome</keyword>
<accession>A0A2S5DHK1</accession>
<dbReference type="GO" id="GO:0005886">
    <property type="term" value="C:plasma membrane"/>
    <property type="evidence" value="ECO:0007669"/>
    <property type="project" value="UniProtKB-SubCell"/>
</dbReference>
<dbReference type="InterPro" id="IPR007690">
    <property type="entry name" value="T2SS_GspM"/>
</dbReference>
<proteinExistence type="inferred from homology"/>
<evidence type="ECO:0000256" key="7">
    <source>
        <dbReference type="ARBA" id="ARBA00022927"/>
    </source>
</evidence>